<dbReference type="Pfam" id="PF08744">
    <property type="entry name" value="NOZZLE"/>
    <property type="match status" value="1"/>
</dbReference>
<evidence type="ECO:0000256" key="2">
    <source>
        <dbReference type="ARBA" id="ARBA00023015"/>
    </source>
</evidence>
<evidence type="ECO:0000256" key="1">
    <source>
        <dbReference type="ARBA" id="ARBA00022491"/>
    </source>
</evidence>
<dbReference type="Proteomes" id="UP000306102">
    <property type="component" value="Unassembled WGS sequence"/>
</dbReference>
<evidence type="ECO:0000256" key="4">
    <source>
        <dbReference type="SAM" id="MobiDB-lite"/>
    </source>
</evidence>
<keyword evidence="1" id="KW-0678">Repressor</keyword>
<keyword evidence="2" id="KW-0805">Transcription regulation</keyword>
<organism evidence="5 6">
    <name type="scientific">Camellia sinensis var. sinensis</name>
    <name type="common">China tea</name>
    <dbReference type="NCBI Taxonomy" id="542762"/>
    <lineage>
        <taxon>Eukaryota</taxon>
        <taxon>Viridiplantae</taxon>
        <taxon>Streptophyta</taxon>
        <taxon>Embryophyta</taxon>
        <taxon>Tracheophyta</taxon>
        <taxon>Spermatophyta</taxon>
        <taxon>Magnoliopsida</taxon>
        <taxon>eudicotyledons</taxon>
        <taxon>Gunneridae</taxon>
        <taxon>Pentapetalae</taxon>
        <taxon>asterids</taxon>
        <taxon>Ericales</taxon>
        <taxon>Theaceae</taxon>
        <taxon>Camellia</taxon>
    </lineage>
</organism>
<dbReference type="PANTHER" id="PTHR33388:SF2">
    <property type="entry name" value="PROTEIN SPOROCYTELESS"/>
    <property type="match status" value="1"/>
</dbReference>
<reference evidence="5 6" key="1">
    <citation type="journal article" date="2018" name="Proc. Natl. Acad. Sci. U.S.A.">
        <title>Draft genome sequence of Camellia sinensis var. sinensis provides insights into the evolution of the tea genome and tea quality.</title>
        <authorList>
            <person name="Wei C."/>
            <person name="Yang H."/>
            <person name="Wang S."/>
            <person name="Zhao J."/>
            <person name="Liu C."/>
            <person name="Gao L."/>
            <person name="Xia E."/>
            <person name="Lu Y."/>
            <person name="Tai Y."/>
            <person name="She G."/>
            <person name="Sun J."/>
            <person name="Cao H."/>
            <person name="Tong W."/>
            <person name="Gao Q."/>
            <person name="Li Y."/>
            <person name="Deng W."/>
            <person name="Jiang X."/>
            <person name="Wang W."/>
            <person name="Chen Q."/>
            <person name="Zhang S."/>
            <person name="Li H."/>
            <person name="Wu J."/>
            <person name="Wang P."/>
            <person name="Li P."/>
            <person name="Shi C."/>
            <person name="Zheng F."/>
            <person name="Jian J."/>
            <person name="Huang B."/>
            <person name="Shan D."/>
            <person name="Shi M."/>
            <person name="Fang C."/>
            <person name="Yue Y."/>
            <person name="Li F."/>
            <person name="Li D."/>
            <person name="Wei S."/>
            <person name="Han B."/>
            <person name="Jiang C."/>
            <person name="Yin Y."/>
            <person name="Xia T."/>
            <person name="Zhang Z."/>
            <person name="Bennetzen J.L."/>
            <person name="Zhao S."/>
            <person name="Wan X."/>
        </authorList>
    </citation>
    <scope>NUCLEOTIDE SEQUENCE [LARGE SCALE GENOMIC DNA]</scope>
    <source>
        <strain evidence="6">cv. Shuchazao</strain>
        <tissue evidence="5">Leaf</tissue>
    </source>
</reference>
<dbReference type="InterPro" id="IPR040356">
    <property type="entry name" value="SPEAR"/>
</dbReference>
<dbReference type="AlphaFoldDB" id="A0A4S4ESI2"/>
<comment type="caution">
    <text evidence="5">The sequence shown here is derived from an EMBL/GenBank/DDBJ whole genome shotgun (WGS) entry which is preliminary data.</text>
</comment>
<dbReference type="EMBL" id="SDRB02002456">
    <property type="protein sequence ID" value="THG19374.1"/>
    <property type="molecule type" value="Genomic_DNA"/>
</dbReference>
<sequence>MATSVLMASDDDAREGEKNYGGFEELIRPENPRQNRRRKSKSNDLGQKKKQPQRGMGVAQLELERLRLQEKWKKMNHPNPLQSLNLHNHNYYLLPTSFPDPISAPTVNGLCGLNQALLLPSFGNGGSFSGHVGGSGVGVLSDQFLANPYGIGSSGNVAETSKELTSMPNIKCHSGRCGQCHKKMRLNGENLGCSFLEFNLGNNQNIDGQNQDFSGSSGINVDQDVEVLAVHRMGNPWGGGVFVEYEFFPKGKGGRGTSSNEFDTGFGSTEASVAECGDQSSYYVSTTTTSTGFDSSNSIDLSLKLSY</sequence>
<proteinExistence type="predicted"/>
<evidence type="ECO:0000256" key="3">
    <source>
        <dbReference type="ARBA" id="ARBA00023163"/>
    </source>
</evidence>
<keyword evidence="6" id="KW-1185">Reference proteome</keyword>
<dbReference type="GO" id="GO:0003700">
    <property type="term" value="F:DNA-binding transcription factor activity"/>
    <property type="evidence" value="ECO:0007669"/>
    <property type="project" value="InterPro"/>
</dbReference>
<evidence type="ECO:0000313" key="6">
    <source>
        <dbReference type="Proteomes" id="UP000306102"/>
    </source>
</evidence>
<gene>
    <name evidence="5" type="ORF">TEA_000900</name>
</gene>
<name>A0A4S4ESI2_CAMSN</name>
<feature type="region of interest" description="Disordered" evidence="4">
    <location>
        <begin position="1"/>
        <end position="59"/>
    </location>
</feature>
<dbReference type="STRING" id="542762.A0A4S4ESI2"/>
<protein>
    <submittedName>
        <fullName evidence="5">Uncharacterized protein</fullName>
    </submittedName>
</protein>
<dbReference type="PANTHER" id="PTHR33388">
    <property type="entry name" value="OS01G0212500 PROTEIN"/>
    <property type="match status" value="1"/>
</dbReference>
<dbReference type="InterPro" id="IPR014855">
    <property type="entry name" value="NOZZLE"/>
</dbReference>
<keyword evidence="3" id="KW-0804">Transcription</keyword>
<accession>A0A4S4ESI2</accession>
<evidence type="ECO:0000313" key="5">
    <source>
        <dbReference type="EMBL" id="THG19374.1"/>
    </source>
</evidence>